<dbReference type="RefSeq" id="WP_147663840.1">
    <property type="nucleotide sequence ID" value="NZ_CP042905.2"/>
</dbReference>
<dbReference type="InterPro" id="IPR029063">
    <property type="entry name" value="SAM-dependent_MTases_sf"/>
</dbReference>
<dbReference type="InterPro" id="IPR003356">
    <property type="entry name" value="DNA_methylase_A-5"/>
</dbReference>
<dbReference type="SUPFAM" id="SSF116734">
    <property type="entry name" value="DNA methylase specificity domain"/>
    <property type="match status" value="1"/>
</dbReference>
<dbReference type="InterPro" id="IPR050953">
    <property type="entry name" value="N4_N6_ade-DNA_methylase"/>
</dbReference>
<evidence type="ECO:0000256" key="2">
    <source>
        <dbReference type="ARBA" id="ARBA00022603"/>
    </source>
</evidence>
<sequence length="770" mass="89977">MIDASWILKNFSLQSISFTSFLKNCQNLDDSLFYKTAFDNWKKKFSLKFMITNNSHLGSYNDISSEKDVFIRYSYAAWVIYKISTIINIDFKFPEKIWQFFEWFSKLEPNLTAIYQKNIIELLELNKPLKISTEDLFGVFLNHVLERDIQEEKGMFYTPDILAHFLSTQVIKIQNLHPQSNILDPTCGTGNILIGLLHNIEASPLSPQIKRKFYQQIYGFDENPVAILATITNLSNNLLQLDYDIEIITKIAKNFRCLDVFTFFQLEENHEFFRFFDLVIGNLPWNVFNNIQNTTVKSQIERIGKHYDLFMTWKNRSNLEVSTVLFEIIHQNLLSSRGTICFLVPASLLTASQHSKFRRFNGLKNINVFHIKPDFFPIHSIILYAENSTVNLKKNKKFITQDIIANYYELDNSSKEWHLINEQIETPSYVSAHRGKVLVGKYYSKEINEDMIPIRKSYYFSKVYRGIDITPRRLLFIICKKDNESCIDDSDLIKITPDLSQISSTQSSTWNFIPYKSAIIEQSEVRLVVKSTDLIPYHLYNSHIAFLPLTIIDGHYKLKKPDNLPPNAQNHLYLLESIYKSHRKQNSKNRTLYESLSYGKKLINPKLLSPLKVIYPVGGSYCKAALLRNDEILIDVTFYYLTPNSEDEAYYLLGWLNSNLLNRNIPRVSTIGANGSIRVIHMAPWMFPIPKFTNSELQLKIVKISRFLENYVNGLYRKKLNLEIKKKSNVNENYIGKNLSLSKIYKILKKDRIYNENLNELDNLLHLLFE</sequence>
<dbReference type="AlphaFoldDB" id="A0A5B9DDW3"/>
<dbReference type="PRINTS" id="PR00507">
    <property type="entry name" value="N12N6MTFRASE"/>
</dbReference>
<accession>A0A5B9DDW3</accession>
<keyword evidence="2 6" id="KW-0489">Methyltransferase</keyword>
<dbReference type="GO" id="GO:0003677">
    <property type="term" value="F:DNA binding"/>
    <property type="evidence" value="ECO:0007669"/>
    <property type="project" value="InterPro"/>
</dbReference>
<dbReference type="EC" id="2.1.1.72" evidence="1"/>
<evidence type="ECO:0000256" key="4">
    <source>
        <dbReference type="ARBA" id="ARBA00047942"/>
    </source>
</evidence>
<evidence type="ECO:0000313" key="6">
    <source>
        <dbReference type="EMBL" id="QEE16916.1"/>
    </source>
</evidence>
<dbReference type="GO" id="GO:0008170">
    <property type="term" value="F:N-methyltransferase activity"/>
    <property type="evidence" value="ECO:0007669"/>
    <property type="project" value="InterPro"/>
</dbReference>
<keyword evidence="7" id="KW-1185">Reference proteome</keyword>
<protein>
    <recommendedName>
        <fullName evidence="1">site-specific DNA-methyltransferase (adenine-specific)</fullName>
        <ecNumber evidence="1">2.1.1.72</ecNumber>
    </recommendedName>
</protein>
<organism evidence="6 7">
    <name type="scientific">Promethearchaeum syntrophicum</name>
    <dbReference type="NCBI Taxonomy" id="2594042"/>
    <lineage>
        <taxon>Archaea</taxon>
        <taxon>Promethearchaeati</taxon>
        <taxon>Promethearchaeota</taxon>
        <taxon>Promethearchaeia</taxon>
        <taxon>Promethearchaeales</taxon>
        <taxon>Promethearchaeaceae</taxon>
        <taxon>Promethearchaeum</taxon>
    </lineage>
</organism>
<evidence type="ECO:0000256" key="1">
    <source>
        <dbReference type="ARBA" id="ARBA00011900"/>
    </source>
</evidence>
<gene>
    <name evidence="6" type="ORF">DSAG12_02746</name>
</gene>
<dbReference type="GO" id="GO:0032259">
    <property type="term" value="P:methylation"/>
    <property type="evidence" value="ECO:0007669"/>
    <property type="project" value="UniProtKB-KW"/>
</dbReference>
<dbReference type="SUPFAM" id="SSF53335">
    <property type="entry name" value="S-adenosyl-L-methionine-dependent methyltransferases"/>
    <property type="match status" value="1"/>
</dbReference>
<evidence type="ECO:0000259" key="5">
    <source>
        <dbReference type="Pfam" id="PF02384"/>
    </source>
</evidence>
<evidence type="ECO:0000313" key="7">
    <source>
        <dbReference type="Proteomes" id="UP000321408"/>
    </source>
</evidence>
<reference evidence="6 7" key="2">
    <citation type="journal article" date="2024" name="Int. J. Syst. Evol. Microbiol.">
        <title>Promethearchaeum syntrophicum gen. nov., sp. nov., an anaerobic, obligately syntrophic archaeon, the first isolate of the lineage 'Asgard' archaea, and proposal of the new archaeal phylum Promethearchaeota phyl. nov. and kingdom Promethearchaeati regn. nov.</title>
        <authorList>
            <person name="Imachi H."/>
            <person name="Nobu M.K."/>
            <person name="Kato S."/>
            <person name="Takaki Y."/>
            <person name="Miyazaki M."/>
            <person name="Miyata M."/>
            <person name="Ogawara M."/>
            <person name="Saito Y."/>
            <person name="Sakai S."/>
            <person name="Tahara Y.O."/>
            <person name="Takano Y."/>
            <person name="Tasumi E."/>
            <person name="Uematsu K."/>
            <person name="Yoshimura T."/>
            <person name="Itoh T."/>
            <person name="Ohkuma M."/>
            <person name="Takai K."/>
        </authorList>
    </citation>
    <scope>NUCLEOTIDE SEQUENCE [LARGE SCALE GENOMIC DNA]</scope>
    <source>
        <strain evidence="6 7">MK-D1</strain>
    </source>
</reference>
<dbReference type="Proteomes" id="UP000321408">
    <property type="component" value="Chromosome"/>
</dbReference>
<dbReference type="Pfam" id="PF02384">
    <property type="entry name" value="N6_Mtase"/>
    <property type="match status" value="1"/>
</dbReference>
<comment type="catalytic activity">
    <reaction evidence="4">
        <text>a 2'-deoxyadenosine in DNA + S-adenosyl-L-methionine = an N(6)-methyl-2'-deoxyadenosine in DNA + S-adenosyl-L-homocysteine + H(+)</text>
        <dbReference type="Rhea" id="RHEA:15197"/>
        <dbReference type="Rhea" id="RHEA-COMP:12418"/>
        <dbReference type="Rhea" id="RHEA-COMP:12419"/>
        <dbReference type="ChEBI" id="CHEBI:15378"/>
        <dbReference type="ChEBI" id="CHEBI:57856"/>
        <dbReference type="ChEBI" id="CHEBI:59789"/>
        <dbReference type="ChEBI" id="CHEBI:90615"/>
        <dbReference type="ChEBI" id="CHEBI:90616"/>
        <dbReference type="EC" id="2.1.1.72"/>
    </reaction>
</comment>
<dbReference type="EMBL" id="CP042905">
    <property type="protein sequence ID" value="QEE16916.1"/>
    <property type="molecule type" value="Genomic_DNA"/>
</dbReference>
<name>A0A5B9DDW3_9ARCH</name>
<evidence type="ECO:0000256" key="3">
    <source>
        <dbReference type="ARBA" id="ARBA00022679"/>
    </source>
</evidence>
<keyword evidence="3" id="KW-0808">Transferase</keyword>
<dbReference type="PANTHER" id="PTHR33841">
    <property type="entry name" value="DNA METHYLTRANSFERASE YEEA-RELATED"/>
    <property type="match status" value="1"/>
</dbReference>
<proteinExistence type="predicted"/>
<feature type="domain" description="DNA methylase adenine-specific" evidence="5">
    <location>
        <begin position="140"/>
        <end position="349"/>
    </location>
</feature>
<dbReference type="Gene3D" id="3.40.50.150">
    <property type="entry name" value="Vaccinia Virus protein VP39"/>
    <property type="match status" value="1"/>
</dbReference>
<dbReference type="OrthoDB" id="45790at2157"/>
<dbReference type="GO" id="GO:0009007">
    <property type="term" value="F:site-specific DNA-methyltransferase (adenine-specific) activity"/>
    <property type="evidence" value="ECO:0007669"/>
    <property type="project" value="UniProtKB-EC"/>
</dbReference>
<reference evidence="6 7" key="1">
    <citation type="journal article" date="2020" name="Nature">
        <title>Isolation of an archaeon at the prokaryote-eukaryote interface.</title>
        <authorList>
            <person name="Imachi H."/>
            <person name="Nobu M.K."/>
            <person name="Nakahara N."/>
            <person name="Morono Y."/>
            <person name="Ogawara M."/>
            <person name="Takaki Y."/>
            <person name="Takano Y."/>
            <person name="Uematsu K."/>
            <person name="Ikuta T."/>
            <person name="Ito M."/>
            <person name="Matsui Y."/>
            <person name="Miyazaki M."/>
            <person name="Murata K."/>
            <person name="Saito Y."/>
            <person name="Sakai S."/>
            <person name="Song C."/>
            <person name="Tasumi E."/>
            <person name="Yamanaka Y."/>
            <person name="Yamaguchi T."/>
            <person name="Kamagata Y."/>
            <person name="Tamaki H."/>
            <person name="Takai K."/>
        </authorList>
    </citation>
    <scope>NUCLEOTIDE SEQUENCE [LARGE SCALE GENOMIC DNA]</scope>
    <source>
        <strain evidence="6 7">MK-D1</strain>
    </source>
</reference>
<dbReference type="PANTHER" id="PTHR33841:SF1">
    <property type="entry name" value="DNA METHYLTRANSFERASE A"/>
    <property type="match status" value="1"/>
</dbReference>
<dbReference type="GeneID" id="41330725"/>
<dbReference type="KEGG" id="psyt:DSAG12_02746"/>